<gene>
    <name evidence="2" type="ORF">JOB18_037240</name>
</gene>
<feature type="region of interest" description="Disordered" evidence="1">
    <location>
        <begin position="1"/>
        <end position="23"/>
    </location>
</feature>
<dbReference type="Proteomes" id="UP000693946">
    <property type="component" value="Linkage Group LG11"/>
</dbReference>
<proteinExistence type="predicted"/>
<comment type="caution">
    <text evidence="2">The sequence shown here is derived from an EMBL/GenBank/DDBJ whole genome shotgun (WGS) entry which is preliminary data.</text>
</comment>
<reference evidence="2 3" key="1">
    <citation type="journal article" date="2021" name="Sci. Rep.">
        <title>Chromosome anchoring in Senegalese sole (Solea senegalensis) reveals sex-associated markers and genome rearrangements in flatfish.</title>
        <authorList>
            <person name="Guerrero-Cozar I."/>
            <person name="Gomez-Garrido J."/>
            <person name="Berbel C."/>
            <person name="Martinez-Blanch J.F."/>
            <person name="Alioto T."/>
            <person name="Claros M.G."/>
            <person name="Gagnaire P.A."/>
            <person name="Manchado M."/>
        </authorList>
    </citation>
    <scope>NUCLEOTIDE SEQUENCE [LARGE SCALE GENOMIC DNA]</scope>
    <source>
        <strain evidence="2">Sse05_10M</strain>
    </source>
</reference>
<organism evidence="2 3">
    <name type="scientific">Solea senegalensis</name>
    <name type="common">Senegalese sole</name>
    <dbReference type="NCBI Taxonomy" id="28829"/>
    <lineage>
        <taxon>Eukaryota</taxon>
        <taxon>Metazoa</taxon>
        <taxon>Chordata</taxon>
        <taxon>Craniata</taxon>
        <taxon>Vertebrata</taxon>
        <taxon>Euteleostomi</taxon>
        <taxon>Actinopterygii</taxon>
        <taxon>Neopterygii</taxon>
        <taxon>Teleostei</taxon>
        <taxon>Neoteleostei</taxon>
        <taxon>Acanthomorphata</taxon>
        <taxon>Carangaria</taxon>
        <taxon>Pleuronectiformes</taxon>
        <taxon>Pleuronectoidei</taxon>
        <taxon>Soleidae</taxon>
        <taxon>Solea</taxon>
    </lineage>
</organism>
<evidence type="ECO:0008006" key="4">
    <source>
        <dbReference type="Google" id="ProtNLM"/>
    </source>
</evidence>
<protein>
    <recommendedName>
        <fullName evidence="4">Secreted protein</fullName>
    </recommendedName>
</protein>
<keyword evidence="3" id="KW-1185">Reference proteome</keyword>
<dbReference type="EMBL" id="JAGKHQ010000003">
    <property type="protein sequence ID" value="KAG7520850.1"/>
    <property type="molecule type" value="Genomic_DNA"/>
</dbReference>
<sequence>MHGASTSAAAAAAAAHRGESSRHRNGRVFTPLICWRSVCVHGSSRHTPARKSSGHLDETAVSFPFVSKTSAWLEEESAFRSEHAAEHDSVTTRFHRYHGPSCCCKSEKN</sequence>
<evidence type="ECO:0000256" key="1">
    <source>
        <dbReference type="SAM" id="MobiDB-lite"/>
    </source>
</evidence>
<evidence type="ECO:0000313" key="3">
    <source>
        <dbReference type="Proteomes" id="UP000693946"/>
    </source>
</evidence>
<dbReference type="AlphaFoldDB" id="A0AAV6SVU1"/>
<name>A0AAV6SVU1_SOLSE</name>
<accession>A0AAV6SVU1</accession>
<evidence type="ECO:0000313" key="2">
    <source>
        <dbReference type="EMBL" id="KAG7520850.1"/>
    </source>
</evidence>